<dbReference type="PROSITE" id="PS50089">
    <property type="entry name" value="ZF_RING_2"/>
    <property type="match status" value="1"/>
</dbReference>
<evidence type="ECO:0000256" key="13">
    <source>
        <dbReference type="ARBA" id="ARBA00023136"/>
    </source>
</evidence>
<dbReference type="SUPFAM" id="SSF57850">
    <property type="entry name" value="RING/U-box"/>
    <property type="match status" value="1"/>
</dbReference>
<evidence type="ECO:0000256" key="20">
    <source>
        <dbReference type="SAM" id="Phobius"/>
    </source>
</evidence>
<evidence type="ECO:0000256" key="1">
    <source>
        <dbReference type="ARBA" id="ARBA00000900"/>
    </source>
</evidence>
<evidence type="ECO:0000256" key="10">
    <source>
        <dbReference type="ARBA" id="ARBA00022824"/>
    </source>
</evidence>
<comment type="pathway">
    <text evidence="3">Protein modification; protein ubiquitination.</text>
</comment>
<evidence type="ECO:0000256" key="17">
    <source>
        <dbReference type="ARBA" id="ARBA00075536"/>
    </source>
</evidence>
<sequence>MDLLFVLLRGLRLLLDLLVLVLDVNFFLVSSLVSALLWLLAAACSLPAAAAAGLLACWDGLLLWLASLARAASCLVMSGLQVLGGLLRGCCCGLEGLKVAGHLLSHLGLRGRELLQRGLCGLLGCGQALARQLCEGLAIGTSLLAYLVNSLVNICLLGTQNLFTLLAALWDSLTGPFLRVTDLLAAFLAHVSSGAIAVSILLWSPCQLAFELLATTAGLFINIFFVNIYGLALLLLIIAVSTFVFNPGLLWTLTGYVLGYFNTLPSYHRLQRDVWRLYQMAVLTLGMAMTSQAWRRLVDWSLQVTNWSRGGRMMNRESNQRGAAVPTLRPVAPGRLMVAGGVGQLPAEHEDQPDAVQVPQARPALSRSSVAGQRLQPPREEPSTSWGKALGRQQLNAAAGDGEGAPDNDPWMLLKEQEERKKCVICQDQTKTVLLLPCRHLCLCQECTEVLLQQAIYQRNCPLCRQMILQTLNVYL</sequence>
<dbReference type="SMART" id="SM00184">
    <property type="entry name" value="RING"/>
    <property type="match status" value="1"/>
</dbReference>
<dbReference type="GO" id="GO:0061630">
    <property type="term" value="F:ubiquitin protein ligase activity"/>
    <property type="evidence" value="ECO:0007669"/>
    <property type="project" value="UniProtKB-EC"/>
</dbReference>
<evidence type="ECO:0000256" key="8">
    <source>
        <dbReference type="ARBA" id="ARBA00022771"/>
    </source>
</evidence>
<feature type="domain" description="RING-type" evidence="21">
    <location>
        <begin position="423"/>
        <end position="465"/>
    </location>
</feature>
<evidence type="ECO:0000256" key="5">
    <source>
        <dbReference type="ARBA" id="ARBA00022679"/>
    </source>
</evidence>
<dbReference type="InterPro" id="IPR001841">
    <property type="entry name" value="Znf_RING"/>
</dbReference>
<keyword evidence="5" id="KW-0808">Transferase</keyword>
<gene>
    <name evidence="22" type="primary">Rnf26</name>
    <name evidence="22" type="ORF">HEMCOM_R11811</name>
</gene>
<evidence type="ECO:0000256" key="19">
    <source>
        <dbReference type="SAM" id="MobiDB-lite"/>
    </source>
</evidence>
<evidence type="ECO:0000256" key="7">
    <source>
        <dbReference type="ARBA" id="ARBA00022723"/>
    </source>
</evidence>
<dbReference type="GO" id="GO:0005789">
    <property type="term" value="C:endoplasmic reticulum membrane"/>
    <property type="evidence" value="ECO:0007669"/>
    <property type="project" value="UniProtKB-SubCell"/>
</dbReference>
<keyword evidence="6 20" id="KW-0812">Transmembrane</keyword>
<evidence type="ECO:0000313" key="22">
    <source>
        <dbReference type="EMBL" id="NXG54144.1"/>
    </source>
</evidence>
<dbReference type="GO" id="GO:0008270">
    <property type="term" value="F:zinc ion binding"/>
    <property type="evidence" value="ECO:0007669"/>
    <property type="project" value="UniProtKB-KW"/>
</dbReference>
<dbReference type="Proteomes" id="UP000518305">
    <property type="component" value="Unassembled WGS sequence"/>
</dbReference>
<reference evidence="22 23" key="1">
    <citation type="submission" date="2019-09" db="EMBL/GenBank/DDBJ databases">
        <title>Bird 10,000 Genomes (B10K) Project - Family phase.</title>
        <authorList>
            <person name="Zhang G."/>
        </authorList>
    </citation>
    <scope>NUCLEOTIDE SEQUENCE [LARGE SCALE GENOMIC DNA]</scope>
    <source>
        <strain evidence="22">B10K-DU-001-23</strain>
        <tissue evidence="22">Muscle</tissue>
    </source>
</reference>
<evidence type="ECO:0000256" key="2">
    <source>
        <dbReference type="ARBA" id="ARBA00004477"/>
    </source>
</evidence>
<keyword evidence="13 20" id="KW-0472">Membrane</keyword>
<protein>
    <recommendedName>
        <fullName evidence="16">E3 ubiquitin-protein ligase RNF26</fullName>
        <ecNumber evidence="4">2.3.2.27</ecNumber>
    </recommendedName>
    <alternativeName>
        <fullName evidence="17">RING finger protein 26</fullName>
    </alternativeName>
</protein>
<comment type="function">
    <text evidence="14">E3 ubiquitin-protein ligase that plays a key role in endosome organization by retaining vesicles in the perinuclear cloud. Acts as a platform for perinuclear positioning of the endosomal system by mediating ubiquitination of SQSTM1 through interaction with the ubiquitin conjugating enzyme UBE2J1. Ubiquitinated SQSTM1 attracts specific vesicle-associated adapters, forming a molecular bridge that restrains cognate vesicles in the perinuclear region and organizes the endosomal pathway for efficient cargo transport. Also acts as a regulator of type I interferon production in response to viral infection by mediating the formation of 'Lys-11'-linked polyubiquitin chains on TMEM173/STING, leading to stabilize TMEM173/STING. Also required to limit type I interferon response by promoting autophagic degradation of IRF3.</text>
</comment>
<evidence type="ECO:0000256" key="9">
    <source>
        <dbReference type="ARBA" id="ARBA00022786"/>
    </source>
</evidence>
<comment type="subunit">
    <text evidence="15">Interacts with INCA1. Interacts with TMEM43, ENDOD1, TMEM33 and TMED1 to form a complex capable of modulating innate immune signaling through the cGAS-STING pathway. Interacts with UBE2J1; this interaction is important for SQSTM1 ubiquitination.</text>
</comment>
<keyword evidence="23" id="KW-1185">Reference proteome</keyword>
<dbReference type="GO" id="GO:0016874">
    <property type="term" value="F:ligase activity"/>
    <property type="evidence" value="ECO:0007669"/>
    <property type="project" value="UniProtKB-KW"/>
</dbReference>
<dbReference type="AlphaFoldDB" id="A0A7K9CND5"/>
<name>A0A7K9CND5_9AVES</name>
<keyword evidence="10" id="KW-0256">Endoplasmic reticulum</keyword>
<dbReference type="Pfam" id="PF13920">
    <property type="entry name" value="zf-C3HC4_3"/>
    <property type="match status" value="1"/>
</dbReference>
<feature type="region of interest" description="Disordered" evidence="19">
    <location>
        <begin position="345"/>
        <end position="388"/>
    </location>
</feature>
<evidence type="ECO:0000256" key="12">
    <source>
        <dbReference type="ARBA" id="ARBA00022989"/>
    </source>
</evidence>
<keyword evidence="9" id="KW-0833">Ubl conjugation pathway</keyword>
<evidence type="ECO:0000256" key="15">
    <source>
        <dbReference type="ARBA" id="ARBA00063040"/>
    </source>
</evidence>
<keyword evidence="12 20" id="KW-1133">Transmembrane helix</keyword>
<evidence type="ECO:0000313" key="23">
    <source>
        <dbReference type="Proteomes" id="UP000518305"/>
    </source>
</evidence>
<feature type="transmembrane region" description="Helical" evidence="20">
    <location>
        <begin position="143"/>
        <end position="163"/>
    </location>
</feature>
<dbReference type="GO" id="GO:0016567">
    <property type="term" value="P:protein ubiquitination"/>
    <property type="evidence" value="ECO:0007669"/>
    <property type="project" value="TreeGrafter"/>
</dbReference>
<comment type="caution">
    <text evidence="22">The sequence shown here is derived from an EMBL/GenBank/DDBJ whole genome shotgun (WGS) entry which is preliminary data.</text>
</comment>
<keyword evidence="8 18" id="KW-0863">Zinc-finger</keyword>
<evidence type="ECO:0000256" key="11">
    <source>
        <dbReference type="ARBA" id="ARBA00022833"/>
    </source>
</evidence>
<keyword evidence="7" id="KW-0479">Metal-binding</keyword>
<evidence type="ECO:0000256" key="4">
    <source>
        <dbReference type="ARBA" id="ARBA00012483"/>
    </source>
</evidence>
<dbReference type="Gene3D" id="3.30.40.10">
    <property type="entry name" value="Zinc/RING finger domain, C3HC4 (zinc finger)"/>
    <property type="match status" value="1"/>
</dbReference>
<dbReference type="EMBL" id="VWZJ01000026">
    <property type="protein sequence ID" value="NXG54144.1"/>
    <property type="molecule type" value="Genomic_DNA"/>
</dbReference>
<feature type="non-terminal residue" evidence="22">
    <location>
        <position position="476"/>
    </location>
</feature>
<evidence type="ECO:0000256" key="6">
    <source>
        <dbReference type="ARBA" id="ARBA00022692"/>
    </source>
</evidence>
<evidence type="ECO:0000256" key="18">
    <source>
        <dbReference type="PROSITE-ProRule" id="PRU00175"/>
    </source>
</evidence>
<dbReference type="GO" id="GO:0006511">
    <property type="term" value="P:ubiquitin-dependent protein catabolic process"/>
    <property type="evidence" value="ECO:0007669"/>
    <property type="project" value="TreeGrafter"/>
</dbReference>
<dbReference type="PANTHER" id="PTHR22696:SF1">
    <property type="entry name" value="E3 UBIQUITIN-PROTEIN LIGASE RNF26"/>
    <property type="match status" value="1"/>
</dbReference>
<feature type="non-terminal residue" evidence="22">
    <location>
        <position position="1"/>
    </location>
</feature>
<dbReference type="PANTHER" id="PTHR22696">
    <property type="entry name" value="E3 UBIQUITIN-PROTEIN LIGASE RNF26"/>
    <property type="match status" value="1"/>
</dbReference>
<keyword evidence="11" id="KW-0862">Zinc</keyword>
<dbReference type="InterPro" id="IPR040089">
    <property type="entry name" value="RNF26_mRING-HC-C3HC5"/>
</dbReference>
<comment type="catalytic activity">
    <reaction evidence="1">
        <text>S-ubiquitinyl-[E2 ubiquitin-conjugating enzyme]-L-cysteine + [acceptor protein]-L-lysine = [E2 ubiquitin-conjugating enzyme]-L-cysteine + N(6)-ubiquitinyl-[acceptor protein]-L-lysine.</text>
        <dbReference type="EC" id="2.3.2.27"/>
    </reaction>
</comment>
<evidence type="ECO:0000256" key="3">
    <source>
        <dbReference type="ARBA" id="ARBA00004906"/>
    </source>
</evidence>
<feature type="transmembrane region" description="Helical" evidence="20">
    <location>
        <begin position="210"/>
        <end position="238"/>
    </location>
</feature>
<dbReference type="FunFam" id="3.30.40.10:FF:000387">
    <property type="entry name" value="RING finger protein 26"/>
    <property type="match status" value="1"/>
</dbReference>
<accession>A0A7K9CND5</accession>
<keyword evidence="22" id="KW-0436">Ligase</keyword>
<dbReference type="InterPro" id="IPR013083">
    <property type="entry name" value="Znf_RING/FYVE/PHD"/>
</dbReference>
<dbReference type="EC" id="2.3.2.27" evidence="4"/>
<dbReference type="OrthoDB" id="1711136at2759"/>
<evidence type="ECO:0000259" key="21">
    <source>
        <dbReference type="PROSITE" id="PS50089"/>
    </source>
</evidence>
<proteinExistence type="predicted"/>
<organism evidence="22 23">
    <name type="scientific">Hemiprocne comata</name>
    <dbReference type="NCBI Taxonomy" id="243314"/>
    <lineage>
        <taxon>Eukaryota</taxon>
        <taxon>Metazoa</taxon>
        <taxon>Chordata</taxon>
        <taxon>Craniata</taxon>
        <taxon>Vertebrata</taxon>
        <taxon>Euteleostomi</taxon>
        <taxon>Archelosauria</taxon>
        <taxon>Archosauria</taxon>
        <taxon>Dinosauria</taxon>
        <taxon>Saurischia</taxon>
        <taxon>Theropoda</taxon>
        <taxon>Coelurosauria</taxon>
        <taxon>Aves</taxon>
        <taxon>Neognathae</taxon>
        <taxon>Neoaves</taxon>
        <taxon>Strisores</taxon>
        <taxon>Apodiformes</taxon>
        <taxon>Apodidae</taxon>
        <taxon>Hemiprocninae</taxon>
        <taxon>Hemiprocne</taxon>
    </lineage>
</organism>
<dbReference type="CDD" id="cd16788">
    <property type="entry name" value="mRING-HC-C3HC5_RNF26"/>
    <property type="match status" value="1"/>
</dbReference>
<evidence type="ECO:0000256" key="14">
    <source>
        <dbReference type="ARBA" id="ARBA00057605"/>
    </source>
</evidence>
<evidence type="ECO:0000256" key="16">
    <source>
        <dbReference type="ARBA" id="ARBA00067352"/>
    </source>
</evidence>
<feature type="transmembrane region" description="Helical" evidence="20">
    <location>
        <begin position="183"/>
        <end position="203"/>
    </location>
</feature>
<comment type="subcellular location">
    <subcellularLocation>
        <location evidence="2">Endoplasmic reticulum membrane</location>
        <topology evidence="2">Multi-pass membrane protein</topology>
    </subcellularLocation>
</comment>